<proteinExistence type="predicted"/>
<comment type="caution">
    <text evidence="2">The sequence shown here is derived from an EMBL/GenBank/DDBJ whole genome shotgun (WGS) entry which is preliminary data.</text>
</comment>
<feature type="coiled-coil region" evidence="1">
    <location>
        <begin position="351"/>
        <end position="381"/>
    </location>
</feature>
<dbReference type="Gene3D" id="1.20.1170.10">
    <property type="match status" value="1"/>
</dbReference>
<keyword evidence="1" id="KW-0175">Coiled coil</keyword>
<gene>
    <name evidence="2" type="ORF">FZC80_14900</name>
</gene>
<sequence>MLARLEKMRIVGLKYDSMEISTDNLELDFTLPEDEPGHGGYVLRNGGGKGVFLQSLIQTMDPGSSWKGEKNRVTHFFYNNEDKPVYYTFHIVQQWYLTSSKRVVLGFSVAPRITSIGREASSASPIGLDYITYVRELAGEENFDLFQLPLWDDREKEATILDIWKADLKADSSFTVYPMQEVESYKEKIDEYGINEETVSIIKQINISEGGFGDFFNGATDNLGFFYKLLIPTLNDKIEGIDSRSKGEVSSLSVSFLDTLKIAKELPDLLSMIDSIEQINDIILPLKERFEEGKVLEDKLGHWRGKGAELRRLLESLSSSKVQTLSKWEQEQALRQQEHDLVDWKYHNIDYIALHQEKDALEVEYEELEEAQKEKDLALLQSEKSLQAAKVNFELKKRANVVGDIEDKNHKISSLLQSSDAKNVTVKMEEIQHFFNEHWDGIRNSWEREMTRHVRSTKAHETKMKDIQSELDEERENYQELNYQVRDITRAVQEYEERINEANRRYDGQLPYFVIEIVDKVREEWNEFQKELTSFIEKLEKVEGDIVHSKVTTAQKKMQIGQIEEEIGKSESHLKEADKREKELVVAASSFLKEHVDMYYERQDFVKLKKIVSDSLSEWRQKHQRALKKKWGLLEDIMLLDEGEKVRAFIPNKDLVTVKSLLESHKIESIYGNEFLASLSREEAFKELVKNPAIRYGIVVLEDKLESLNFTFIEEELLRNYVVIIDRTKASTTKPTVSSQNSSLGKLDDVNYVLKDLSYRFVEDEVEFEQWKAMIEKESEDIENEIIGIDQNIERGEIVKQQFESVLNSTLKVECEERLLAMKSSLSAEKKQLESLETELGLLEEEKDALGKKIEELKIQTEGHKKKEEELRLLQADIEENQNRVKRKRTLEEKSSYLLHLLQQLEEEQKQLTVQNTNNENSYHSWYQYVIKNFNVLKRMLGNVQMPAALDIGEFGEADLRPQTYQRSLSKEEYEKITEYVELESNLSNKNSRVSDLKAEVKLLNNDLVNLEKGLQQLYGNGWDTLETPVDDVVHLEHQVNKREEERNKIEEALKEIKTDMKTNLTQLDSLQEKMSEKKEELEKDFEEGAQLLEVENCKVMKDQYRRQRSDLKRHLKEADIEIGQLKRILEDINNALRLLHPLNLPQNVNSVPFSEDEVVKVFENPMESYAEWSGTYSKIQTEESNFQNVLRTRVNQIKDTVESYEHLPERYQNDLIYFLSAIRDTSYDEAINNLDNYLEWAANNLQDEVVQKEKAEKAINIWVGRSSRRVALIIKGLQELVSKMTIVNWAGERFPLIKYNKNNSFPTDIEEMEAMVKEFCQNEISRYVNKGKKDIDDLTVRDIAKTVNVSSIVLHVLGDFPKLLIHIPGIEGALLRGEAKYATYKEWEVINNGSVASATKSGGQTLLAQLIVIAMLMRQRVDENSSLFLVTDNPFGAMNANELVEATFSLMDLLKIQWLVVAPPITNVQITSKFNTVYNMSIEKVEGRKVLTKKLIKNHRKFLSNISLLNKPKVSDKDA</sequence>
<dbReference type="EMBL" id="VTEW01000012">
    <property type="protein sequence ID" value="TYS76589.1"/>
    <property type="molecule type" value="Genomic_DNA"/>
</dbReference>
<dbReference type="RefSeq" id="WP_148992289.1">
    <property type="nucleotide sequence ID" value="NZ_VTEW01000012.1"/>
</dbReference>
<feature type="coiled-coil region" evidence="1">
    <location>
        <begin position="980"/>
        <end position="1136"/>
    </location>
</feature>
<evidence type="ECO:0000256" key="1">
    <source>
        <dbReference type="SAM" id="Coils"/>
    </source>
</evidence>
<protein>
    <submittedName>
        <fullName evidence="2">Uncharacterized protein</fullName>
    </submittedName>
</protein>
<feature type="coiled-coil region" evidence="1">
    <location>
        <begin position="819"/>
        <end position="922"/>
    </location>
</feature>
<dbReference type="OrthoDB" id="9815057at2"/>
<dbReference type="Proteomes" id="UP000325054">
    <property type="component" value="Unassembled WGS sequence"/>
</dbReference>
<organism evidence="2 3">
    <name type="scientific">Rossellomorea aquimaris</name>
    <dbReference type="NCBI Taxonomy" id="189382"/>
    <lineage>
        <taxon>Bacteria</taxon>
        <taxon>Bacillati</taxon>
        <taxon>Bacillota</taxon>
        <taxon>Bacilli</taxon>
        <taxon>Bacillales</taxon>
        <taxon>Bacillaceae</taxon>
        <taxon>Rossellomorea</taxon>
    </lineage>
</organism>
<reference evidence="2 3" key="1">
    <citation type="submission" date="2019-08" db="EMBL/GenBank/DDBJ databases">
        <title>Bacillus genomes from the desert of Cuatro Cienegas, Coahuila.</title>
        <authorList>
            <person name="Olmedo-Alvarez G."/>
        </authorList>
    </citation>
    <scope>NUCLEOTIDE SEQUENCE [LARGE SCALE GENOMIC DNA]</scope>
    <source>
        <strain evidence="2 3">CH451a_14T</strain>
    </source>
</reference>
<evidence type="ECO:0000313" key="3">
    <source>
        <dbReference type="Proteomes" id="UP000325054"/>
    </source>
</evidence>
<evidence type="ECO:0000313" key="2">
    <source>
        <dbReference type="EMBL" id="TYS76589.1"/>
    </source>
</evidence>
<feature type="coiled-coil region" evidence="1">
    <location>
        <begin position="457"/>
        <end position="505"/>
    </location>
</feature>
<accession>A0A5D4TNQ9</accession>
<name>A0A5D4TNQ9_9BACI</name>